<accession>A0AC61QZN9</accession>
<keyword evidence="1" id="KW-0547">Nucleotide-binding</keyword>
<dbReference type="Proteomes" id="UP000307720">
    <property type="component" value="Unassembled WGS sequence"/>
</dbReference>
<sequence>MEEPKMLSVNHITKLYDSQSGVADIHFACDAGKIISVIGPNGSGKTTLLKIIAGILKADTGSVSIDEYDTSEYMARRIIGYMPDSLSLAHGLTVKNFLYMISDYKYDGMFKDAIDQAVSEFGLSPYLNKAFGRLSMGNQKKVSMAAAFIGNPRLIILDEPTNGVDTSGILTLKQYIRTAQDNGSVIILSSHILDFAGGISDFCIFLKNGKIAAVEQKPRQLEETWKRLY</sequence>
<keyword evidence="2" id="KW-1185">Reference proteome</keyword>
<name>A0AC61QZN9_9FIRM</name>
<dbReference type="EMBL" id="SRZB01000014">
    <property type="protein sequence ID" value="TGX98719.1"/>
    <property type="molecule type" value="Genomic_DNA"/>
</dbReference>
<organism evidence="1 2">
    <name type="scientific">Hominisplanchenecus murintestinalis</name>
    <dbReference type="NCBI Taxonomy" id="2941517"/>
    <lineage>
        <taxon>Bacteria</taxon>
        <taxon>Bacillati</taxon>
        <taxon>Bacillota</taxon>
        <taxon>Clostridia</taxon>
        <taxon>Lachnospirales</taxon>
        <taxon>Lachnospiraceae</taxon>
        <taxon>Hominisplanchenecus</taxon>
    </lineage>
</organism>
<evidence type="ECO:0000313" key="2">
    <source>
        <dbReference type="Proteomes" id="UP000307720"/>
    </source>
</evidence>
<proteinExistence type="predicted"/>
<gene>
    <name evidence="1" type="ORF">E5357_07805</name>
</gene>
<evidence type="ECO:0000313" key="1">
    <source>
        <dbReference type="EMBL" id="TGX98719.1"/>
    </source>
</evidence>
<comment type="caution">
    <text evidence="1">The sequence shown here is derived from an EMBL/GenBank/DDBJ whole genome shotgun (WGS) entry which is preliminary data.</text>
</comment>
<reference evidence="1" key="1">
    <citation type="submission" date="2019-04" db="EMBL/GenBank/DDBJ databases">
        <title>Microbes associate with the intestines of laboratory mice.</title>
        <authorList>
            <person name="Navarre W."/>
            <person name="Wong E."/>
            <person name="Huang K."/>
            <person name="Tropini C."/>
            <person name="Ng K."/>
            <person name="Yu B."/>
        </authorList>
    </citation>
    <scope>NUCLEOTIDE SEQUENCE</scope>
    <source>
        <strain evidence="1">NM72_1-8</strain>
    </source>
</reference>
<keyword evidence="1" id="KW-0067">ATP-binding</keyword>
<protein>
    <submittedName>
        <fullName evidence="1">ABC transporter ATP-binding protein</fullName>
    </submittedName>
</protein>